<evidence type="ECO:0000313" key="5">
    <source>
        <dbReference type="Proteomes" id="UP000464378"/>
    </source>
</evidence>
<dbReference type="InParanoid" id="A0A6C2YUQ8"/>
<evidence type="ECO:0000259" key="3">
    <source>
        <dbReference type="PROSITE" id="PS51186"/>
    </source>
</evidence>
<dbReference type="InterPro" id="IPR050832">
    <property type="entry name" value="Bact_Acetyltransf"/>
</dbReference>
<dbReference type="EMBL" id="LR593887">
    <property type="protein sequence ID" value="VTS08292.1"/>
    <property type="molecule type" value="Genomic_DNA"/>
</dbReference>
<dbReference type="InterPro" id="IPR000182">
    <property type="entry name" value="GNAT_dom"/>
</dbReference>
<dbReference type="Pfam" id="PF00583">
    <property type="entry name" value="Acetyltransf_1"/>
    <property type="match status" value="1"/>
</dbReference>
<sequence>MDIRLATLPDLERYAECGRRAQAWLDSQGIGQYVPAAHAANHDGIRARITAGTLFVAVDQETAVGFFAFDPQPSIWWPTDGLPARYLSGMVVDRQRSHCGVGSHIIRWAAETARQSGCQAVRLDCFAGNPWLCRYYERHGFQLQGQIEQHPGYMGCLYQLHLNDDATAQADD</sequence>
<organism evidence="4">
    <name type="scientific">Tuwongella immobilis</name>
    <dbReference type="NCBI Taxonomy" id="692036"/>
    <lineage>
        <taxon>Bacteria</taxon>
        <taxon>Pseudomonadati</taxon>
        <taxon>Planctomycetota</taxon>
        <taxon>Planctomycetia</taxon>
        <taxon>Gemmatales</taxon>
        <taxon>Gemmataceae</taxon>
        <taxon>Tuwongella</taxon>
    </lineage>
</organism>
<dbReference type="Proteomes" id="UP000464378">
    <property type="component" value="Chromosome"/>
</dbReference>
<dbReference type="EMBL" id="LR586016">
    <property type="protein sequence ID" value="VIP05468.1"/>
    <property type="molecule type" value="Genomic_DNA"/>
</dbReference>
<evidence type="ECO:0000256" key="2">
    <source>
        <dbReference type="ARBA" id="ARBA00023315"/>
    </source>
</evidence>
<reference evidence="4" key="1">
    <citation type="submission" date="2019-04" db="EMBL/GenBank/DDBJ databases">
        <authorList>
            <consortium name="Science for Life Laboratories"/>
        </authorList>
    </citation>
    <scope>NUCLEOTIDE SEQUENCE</scope>
    <source>
        <strain evidence="4">MBLW1</strain>
    </source>
</reference>
<dbReference type="PANTHER" id="PTHR43877">
    <property type="entry name" value="AMINOALKYLPHOSPHONATE N-ACETYLTRANSFERASE-RELATED-RELATED"/>
    <property type="match status" value="1"/>
</dbReference>
<proteinExistence type="predicted"/>
<evidence type="ECO:0000313" key="4">
    <source>
        <dbReference type="EMBL" id="VIP05468.1"/>
    </source>
</evidence>
<gene>
    <name evidence="4" type="ORF">GMBLW1_37250</name>
</gene>
<dbReference type="Gene3D" id="3.40.630.30">
    <property type="match status" value="1"/>
</dbReference>
<dbReference type="SUPFAM" id="SSF55729">
    <property type="entry name" value="Acyl-CoA N-acyltransferases (Nat)"/>
    <property type="match status" value="1"/>
</dbReference>
<dbReference type="RefSeq" id="WP_162660537.1">
    <property type="nucleotide sequence ID" value="NZ_LR593887.1"/>
</dbReference>
<name>A0A6C2YUQ8_9BACT</name>
<dbReference type="GO" id="GO:0016747">
    <property type="term" value="F:acyltransferase activity, transferring groups other than amino-acyl groups"/>
    <property type="evidence" value="ECO:0007669"/>
    <property type="project" value="InterPro"/>
</dbReference>
<dbReference type="AlphaFoldDB" id="A0A6C2YUQ8"/>
<dbReference type="CDD" id="cd04301">
    <property type="entry name" value="NAT_SF"/>
    <property type="match status" value="1"/>
</dbReference>
<accession>A0A6C2YUQ8</accession>
<dbReference type="KEGG" id="tim:GMBLW1_37250"/>
<dbReference type="PROSITE" id="PS51186">
    <property type="entry name" value="GNAT"/>
    <property type="match status" value="1"/>
</dbReference>
<keyword evidence="5" id="KW-1185">Reference proteome</keyword>
<dbReference type="InterPro" id="IPR016181">
    <property type="entry name" value="Acyl_CoA_acyltransferase"/>
</dbReference>
<protein>
    <recommendedName>
        <fullName evidence="3">N-acetyltransferase domain-containing protein</fullName>
    </recommendedName>
</protein>
<evidence type="ECO:0000256" key="1">
    <source>
        <dbReference type="ARBA" id="ARBA00022679"/>
    </source>
</evidence>
<feature type="domain" description="N-acetyltransferase" evidence="3">
    <location>
        <begin position="1"/>
        <end position="159"/>
    </location>
</feature>
<keyword evidence="1 4" id="KW-0808">Transferase</keyword>
<keyword evidence="2" id="KW-0012">Acyltransferase</keyword>